<keyword evidence="5" id="KW-1185">Reference proteome</keyword>
<reference evidence="4 5" key="1">
    <citation type="submission" date="2024-01" db="EMBL/GenBank/DDBJ databases">
        <title>The genome of the rayed Mediterranean limpet Patella caerulea (Linnaeus, 1758).</title>
        <authorList>
            <person name="Anh-Thu Weber A."/>
            <person name="Halstead-Nussloch G."/>
        </authorList>
    </citation>
    <scope>NUCLEOTIDE SEQUENCE [LARGE SCALE GENOMIC DNA]</scope>
    <source>
        <strain evidence="4">AATW-2023a</strain>
        <tissue evidence="4">Whole specimen</tissue>
    </source>
</reference>
<evidence type="ECO:0000256" key="1">
    <source>
        <dbReference type="ARBA" id="ARBA00022443"/>
    </source>
</evidence>
<sequence length="147" mass="16566">MEALVEYEYESVQDDELSLKVGNVVKNISQAEDGWMKGELDGKKGVFPENFVRILQSSDKGQIILDKGGLSKREAPQRKSVRELASNFRDFAPMGLAGPPPKRKVEKKKCKVIYEYKPENEDELELQLGDMVDFIKEVSPATTNPFA</sequence>
<evidence type="ECO:0000313" key="4">
    <source>
        <dbReference type="EMBL" id="KAK6168827.1"/>
    </source>
</evidence>
<dbReference type="PRINTS" id="PR00452">
    <property type="entry name" value="SH3DOMAIN"/>
</dbReference>
<dbReference type="Gene3D" id="2.30.30.40">
    <property type="entry name" value="SH3 Domains"/>
    <property type="match status" value="2"/>
</dbReference>
<evidence type="ECO:0000259" key="3">
    <source>
        <dbReference type="PROSITE" id="PS50002"/>
    </source>
</evidence>
<dbReference type="EMBL" id="JAZGQO010000015">
    <property type="protein sequence ID" value="KAK6168827.1"/>
    <property type="molecule type" value="Genomic_DNA"/>
</dbReference>
<dbReference type="PROSITE" id="PS50002">
    <property type="entry name" value="SH3"/>
    <property type="match status" value="1"/>
</dbReference>
<proteinExistence type="predicted"/>
<keyword evidence="1 2" id="KW-0728">SH3 domain</keyword>
<dbReference type="InterPro" id="IPR036028">
    <property type="entry name" value="SH3-like_dom_sf"/>
</dbReference>
<dbReference type="InterPro" id="IPR050384">
    <property type="entry name" value="Endophilin_SH3RF"/>
</dbReference>
<evidence type="ECO:0000313" key="5">
    <source>
        <dbReference type="Proteomes" id="UP001347796"/>
    </source>
</evidence>
<accession>A0AAN8IZ67</accession>
<dbReference type="PANTHER" id="PTHR14167:SF116">
    <property type="entry name" value="CAP, ISOFORM AC"/>
    <property type="match status" value="1"/>
</dbReference>
<gene>
    <name evidence="4" type="ORF">SNE40_020001</name>
</gene>
<dbReference type="SMART" id="SM00326">
    <property type="entry name" value="SH3"/>
    <property type="match status" value="1"/>
</dbReference>
<dbReference type="InterPro" id="IPR001452">
    <property type="entry name" value="SH3_domain"/>
</dbReference>
<dbReference type="AlphaFoldDB" id="A0AAN8IZ67"/>
<organism evidence="4 5">
    <name type="scientific">Patella caerulea</name>
    <name type="common">Rayed Mediterranean limpet</name>
    <dbReference type="NCBI Taxonomy" id="87958"/>
    <lineage>
        <taxon>Eukaryota</taxon>
        <taxon>Metazoa</taxon>
        <taxon>Spiralia</taxon>
        <taxon>Lophotrochozoa</taxon>
        <taxon>Mollusca</taxon>
        <taxon>Gastropoda</taxon>
        <taxon>Patellogastropoda</taxon>
        <taxon>Patelloidea</taxon>
        <taxon>Patellidae</taxon>
        <taxon>Patella</taxon>
    </lineage>
</organism>
<dbReference type="Pfam" id="PF14604">
    <property type="entry name" value="SH3_9"/>
    <property type="match status" value="1"/>
</dbReference>
<dbReference type="SUPFAM" id="SSF50044">
    <property type="entry name" value="SH3-domain"/>
    <property type="match status" value="2"/>
</dbReference>
<name>A0AAN8IZ67_PATCE</name>
<dbReference type="PANTHER" id="PTHR14167">
    <property type="entry name" value="SH3 DOMAIN-CONTAINING"/>
    <property type="match status" value="1"/>
</dbReference>
<evidence type="ECO:0000256" key="2">
    <source>
        <dbReference type="PROSITE-ProRule" id="PRU00192"/>
    </source>
</evidence>
<dbReference type="PRINTS" id="PR00499">
    <property type="entry name" value="P67PHOX"/>
</dbReference>
<comment type="caution">
    <text evidence="4">The sequence shown here is derived from an EMBL/GenBank/DDBJ whole genome shotgun (WGS) entry which is preliminary data.</text>
</comment>
<feature type="domain" description="SH3" evidence="3">
    <location>
        <begin position="1"/>
        <end position="57"/>
    </location>
</feature>
<protein>
    <recommendedName>
        <fullName evidence="3">SH3 domain-containing protein</fullName>
    </recommendedName>
</protein>
<dbReference type="Proteomes" id="UP001347796">
    <property type="component" value="Unassembled WGS sequence"/>
</dbReference>